<dbReference type="Pfam" id="PF00180">
    <property type="entry name" value="Iso_dh"/>
    <property type="match status" value="1"/>
</dbReference>
<dbReference type="Proteomes" id="UP000746751">
    <property type="component" value="Unassembled WGS sequence"/>
</dbReference>
<dbReference type="EMBL" id="DYVF01000032">
    <property type="protein sequence ID" value="HJG30687.1"/>
    <property type="molecule type" value="Genomic_DNA"/>
</dbReference>
<organism evidence="4 5">
    <name type="scientific">Collinsella ihumii</name>
    <dbReference type="NCBI Taxonomy" id="1720204"/>
    <lineage>
        <taxon>Bacteria</taxon>
        <taxon>Bacillati</taxon>
        <taxon>Actinomycetota</taxon>
        <taxon>Coriobacteriia</taxon>
        <taxon>Coriobacteriales</taxon>
        <taxon>Coriobacteriaceae</taxon>
        <taxon>Collinsella</taxon>
    </lineage>
</organism>
<name>A0A921LR55_9ACTN</name>
<gene>
    <name evidence="4" type="ORF">K8U80_04750</name>
</gene>
<feature type="domain" description="Isopropylmalate dehydrogenase-like" evidence="3">
    <location>
        <begin position="46"/>
        <end position="383"/>
    </location>
</feature>
<dbReference type="Gene3D" id="3.40.718.10">
    <property type="entry name" value="Isopropylmalate Dehydrogenase"/>
    <property type="match status" value="1"/>
</dbReference>
<keyword evidence="2" id="KW-0560">Oxidoreductase</keyword>
<comment type="caution">
    <text evidence="4">The sequence shown here is derived from an EMBL/GenBank/DDBJ whole genome shotgun (WGS) entry which is preliminary data.</text>
</comment>
<dbReference type="GO" id="GO:0006099">
    <property type="term" value="P:tricarboxylic acid cycle"/>
    <property type="evidence" value="ECO:0007669"/>
    <property type="project" value="TreeGrafter"/>
</dbReference>
<sequence>MDALHTQAIERATKRFGELLAGEFERIERVKQDGKPKDYASLDHITVGILPGDGIGPTIVQQAVRVLECLLADQIASGRIEISPIDGLTIERRAELGESLPQDVLDAALACDVLLKGPLVTPRPGDPWPNLVSANSLLRRGLDLFVGMRPIRIPDQGIDWTFFRENLEGEYIWGDKGIQVDDDLAVDFKVCTLPGTERLARMALNYARDNGKTTVTVVTKANIVKHADGNFQKIICDVAEREYPGITVQTRLVDATAAKLMDPDFNKDFQVIVLPNLYGDIVTDIAAEHQGGLGSAASANLGTQHALFEAIHGTAPTLAERGLAPWANPCSVIRAAGLLVGHIGFADRRALLERALDICCTTERRVVMGMGDGPTSTDFTDYLIETIEGLKGNAA</sequence>
<evidence type="ECO:0000256" key="2">
    <source>
        <dbReference type="ARBA" id="ARBA00023002"/>
    </source>
</evidence>
<dbReference type="SMART" id="SM01329">
    <property type="entry name" value="Iso_dh"/>
    <property type="match status" value="1"/>
</dbReference>
<reference evidence="4" key="2">
    <citation type="submission" date="2021-09" db="EMBL/GenBank/DDBJ databases">
        <authorList>
            <person name="Gilroy R."/>
        </authorList>
    </citation>
    <scope>NUCLEOTIDE SEQUENCE</scope>
    <source>
        <strain evidence="4">ChiGjej2B2-7701</strain>
    </source>
</reference>
<dbReference type="GO" id="GO:0004449">
    <property type="term" value="F:isocitrate dehydrogenase (NAD+) activity"/>
    <property type="evidence" value="ECO:0007669"/>
    <property type="project" value="TreeGrafter"/>
</dbReference>
<dbReference type="PANTHER" id="PTHR11835:SF34">
    <property type="entry name" value="ISOCITRATE DEHYDROGENASE [NAD] SUBUNIT ALPHA, MITOCHONDRIAL"/>
    <property type="match status" value="1"/>
</dbReference>
<evidence type="ECO:0000256" key="1">
    <source>
        <dbReference type="ARBA" id="ARBA00007769"/>
    </source>
</evidence>
<protein>
    <recommendedName>
        <fullName evidence="3">Isopropylmalate dehydrogenase-like domain-containing protein</fullName>
    </recommendedName>
</protein>
<accession>A0A921LR55</accession>
<evidence type="ECO:0000313" key="4">
    <source>
        <dbReference type="EMBL" id="HJG30687.1"/>
    </source>
</evidence>
<proteinExistence type="inferred from homology"/>
<evidence type="ECO:0000313" key="5">
    <source>
        <dbReference type="Proteomes" id="UP000746751"/>
    </source>
</evidence>
<evidence type="ECO:0000259" key="3">
    <source>
        <dbReference type="SMART" id="SM01329"/>
    </source>
</evidence>
<dbReference type="InterPro" id="IPR024084">
    <property type="entry name" value="IsoPropMal-DH-like_dom"/>
</dbReference>
<dbReference type="AlphaFoldDB" id="A0A921LR55"/>
<reference evidence="4" key="1">
    <citation type="journal article" date="2021" name="PeerJ">
        <title>Extensive microbial diversity within the chicken gut microbiome revealed by metagenomics and culture.</title>
        <authorList>
            <person name="Gilroy R."/>
            <person name="Ravi A."/>
            <person name="Getino M."/>
            <person name="Pursley I."/>
            <person name="Horton D.L."/>
            <person name="Alikhan N.F."/>
            <person name="Baker D."/>
            <person name="Gharbi K."/>
            <person name="Hall N."/>
            <person name="Watson M."/>
            <person name="Adriaenssens E.M."/>
            <person name="Foster-Nyarko E."/>
            <person name="Jarju S."/>
            <person name="Secka A."/>
            <person name="Antonio M."/>
            <person name="Oren A."/>
            <person name="Chaudhuri R.R."/>
            <person name="La Ragione R."/>
            <person name="Hildebrand F."/>
            <person name="Pallen M.J."/>
        </authorList>
    </citation>
    <scope>NUCLEOTIDE SEQUENCE</scope>
    <source>
        <strain evidence="4">ChiGjej2B2-7701</strain>
    </source>
</reference>
<dbReference type="PANTHER" id="PTHR11835">
    <property type="entry name" value="DECARBOXYLATING DEHYDROGENASES-ISOCITRATE, ISOPROPYLMALATE, TARTRATE"/>
    <property type="match status" value="1"/>
</dbReference>
<dbReference type="SUPFAM" id="SSF53659">
    <property type="entry name" value="Isocitrate/Isopropylmalate dehydrogenase-like"/>
    <property type="match status" value="1"/>
</dbReference>
<comment type="similarity">
    <text evidence="1">Belongs to the isocitrate and isopropylmalate dehydrogenases family.</text>
</comment>
<dbReference type="GO" id="GO:0006102">
    <property type="term" value="P:isocitrate metabolic process"/>
    <property type="evidence" value="ECO:0007669"/>
    <property type="project" value="TreeGrafter"/>
</dbReference>